<protein>
    <submittedName>
        <fullName evidence="1">Uncharacterized protein</fullName>
    </submittedName>
</protein>
<evidence type="ECO:0000313" key="1">
    <source>
        <dbReference type="EMBL" id="AVQ12886.1"/>
    </source>
</evidence>
<proteinExistence type="predicted"/>
<gene>
    <name evidence="1" type="ORF">XB16_2575</name>
</gene>
<reference evidence="1 2" key="1">
    <citation type="journal article" date="2015" name="Genome Announc.">
        <title>Draft Genome Sequences of Leptospira santarosai Strains U160, U164, and U233, Isolated from Asymptomatic Cattle.</title>
        <authorList>
            <person name="Kremer F.S."/>
            <person name="Eslabao M.R."/>
            <person name="Provisor M."/>
            <person name="Woloski R.D."/>
            <person name="Ramires O.V."/>
            <person name="Moreno L.Z."/>
            <person name="Moreno A.M."/>
            <person name="Hamond C."/>
            <person name="Lilenbaum W."/>
            <person name="Dellagostin O.A."/>
        </authorList>
    </citation>
    <scope>NUCLEOTIDE SEQUENCE [LARGE SCALE GENOMIC DNA]</scope>
    <source>
        <strain evidence="1 2">U160</strain>
    </source>
</reference>
<name>A0A2P1QVG1_9LEPT</name>
<dbReference type="AlphaFoldDB" id="A0A2P1QVG1"/>
<dbReference type="EMBL" id="CP027843">
    <property type="protein sequence ID" value="AVQ12886.1"/>
    <property type="molecule type" value="Genomic_DNA"/>
</dbReference>
<sequence>MFGRVVRVFIFQTRIFQIINAPNVLAALRANMKDCFEFPYAKTFGAKNQSLPHYSRKIRAVLYPTTPYMKRLFKPQKEYTILGQAVRKRKMNVKKKALSSR</sequence>
<organism evidence="1 2">
    <name type="scientific">Leptospira santarosai</name>
    <dbReference type="NCBI Taxonomy" id="28183"/>
    <lineage>
        <taxon>Bacteria</taxon>
        <taxon>Pseudomonadati</taxon>
        <taxon>Spirochaetota</taxon>
        <taxon>Spirochaetia</taxon>
        <taxon>Leptospirales</taxon>
        <taxon>Leptospiraceae</taxon>
        <taxon>Leptospira</taxon>
    </lineage>
</organism>
<accession>A0A2P1QVG1</accession>
<dbReference type="Proteomes" id="UP000033961">
    <property type="component" value="Chromosome I"/>
</dbReference>
<evidence type="ECO:0000313" key="2">
    <source>
        <dbReference type="Proteomes" id="UP000033961"/>
    </source>
</evidence>